<reference evidence="1 2" key="1">
    <citation type="submission" date="2020-08" db="EMBL/GenBank/DDBJ databases">
        <title>Plant Genome Project.</title>
        <authorList>
            <person name="Zhang R.-G."/>
        </authorList>
    </citation>
    <scope>NUCLEOTIDE SEQUENCE [LARGE SCALE GENOMIC DNA]</scope>
    <source>
        <strain evidence="1">WSP0</strain>
        <tissue evidence="1">Leaf</tissue>
    </source>
</reference>
<dbReference type="AlphaFoldDB" id="A0AAV6HRZ2"/>
<organism evidence="1 2">
    <name type="scientific">Rhododendron griersonianum</name>
    <dbReference type="NCBI Taxonomy" id="479676"/>
    <lineage>
        <taxon>Eukaryota</taxon>
        <taxon>Viridiplantae</taxon>
        <taxon>Streptophyta</taxon>
        <taxon>Embryophyta</taxon>
        <taxon>Tracheophyta</taxon>
        <taxon>Spermatophyta</taxon>
        <taxon>Magnoliopsida</taxon>
        <taxon>eudicotyledons</taxon>
        <taxon>Gunneridae</taxon>
        <taxon>Pentapetalae</taxon>
        <taxon>asterids</taxon>
        <taxon>Ericales</taxon>
        <taxon>Ericaceae</taxon>
        <taxon>Ericoideae</taxon>
        <taxon>Rhodoreae</taxon>
        <taxon>Rhododendron</taxon>
    </lineage>
</organism>
<sequence>MDTDVAAAEEEAVGDVGWAAAGGETVKAVGCVVGVGGENGEEGVEVCLVGAVWGVGTGCAKVCVWAFYGYENWFRLVSFDYWDEAEQANKQSLVSGDFGEQIIHSGEPERALGGFNFDKNGD</sequence>
<evidence type="ECO:0000313" key="1">
    <source>
        <dbReference type="EMBL" id="KAG5516568.1"/>
    </source>
</evidence>
<comment type="caution">
    <text evidence="1">The sequence shown here is derived from an EMBL/GenBank/DDBJ whole genome shotgun (WGS) entry which is preliminary data.</text>
</comment>
<protein>
    <submittedName>
        <fullName evidence="1">Uncharacterized protein</fullName>
    </submittedName>
</protein>
<evidence type="ECO:0000313" key="2">
    <source>
        <dbReference type="Proteomes" id="UP000823749"/>
    </source>
</evidence>
<name>A0AAV6HRZ2_9ERIC</name>
<keyword evidence="2" id="KW-1185">Reference proteome</keyword>
<dbReference type="Proteomes" id="UP000823749">
    <property type="component" value="Chromosome 13"/>
</dbReference>
<accession>A0AAV6HRZ2</accession>
<dbReference type="EMBL" id="JACTNZ010000013">
    <property type="protein sequence ID" value="KAG5516568.1"/>
    <property type="molecule type" value="Genomic_DNA"/>
</dbReference>
<gene>
    <name evidence="1" type="ORF">RHGRI_037325</name>
</gene>
<proteinExistence type="predicted"/>